<evidence type="ECO:0000259" key="3">
    <source>
        <dbReference type="Pfam" id="PF00685"/>
    </source>
</evidence>
<dbReference type="Gene3D" id="3.40.50.300">
    <property type="entry name" value="P-loop containing nucleotide triphosphate hydrolases"/>
    <property type="match status" value="1"/>
</dbReference>
<keyword evidence="2 4" id="KW-0808">Transferase</keyword>
<evidence type="ECO:0000313" key="5">
    <source>
        <dbReference type="Proteomes" id="UP000199017"/>
    </source>
</evidence>
<proteinExistence type="inferred from homology"/>
<dbReference type="GO" id="GO:0008146">
    <property type="term" value="F:sulfotransferase activity"/>
    <property type="evidence" value="ECO:0007669"/>
    <property type="project" value="InterPro"/>
</dbReference>
<protein>
    <submittedName>
        <fullName evidence="4">Sulfotransferase domain-containing protein</fullName>
    </submittedName>
</protein>
<dbReference type="InterPro" id="IPR027417">
    <property type="entry name" value="P-loop_NTPase"/>
</dbReference>
<evidence type="ECO:0000256" key="1">
    <source>
        <dbReference type="ARBA" id="ARBA00005771"/>
    </source>
</evidence>
<dbReference type="EMBL" id="FNDU01000005">
    <property type="protein sequence ID" value="SDI12927.1"/>
    <property type="molecule type" value="Genomic_DNA"/>
</dbReference>
<dbReference type="InterPro" id="IPR000863">
    <property type="entry name" value="Sulfotransferase_dom"/>
</dbReference>
<sequence length="259" mass="30355">METQKTQGLPPFLLNTIPKSGTHLVKQMLRGIPGMKHHPDKGMFGHMQYQTPLKLERMKDLTKNEFVNGHLFYSTEWETFFKELNMKQIFVYRDPRDVVVSYAYFIPTLKIHPLYDTFNQEGFTHRDRIKFLIKGGQPTDPKRDYQPDVLEWYKSFSAWIGKDNVHPVRFEDLISSDKGRLQATHRMVKFLWSDLPMPSTRQKMVGKMIRNIDPDTSPTFRKGKTGGWKDELDGELRSLFKKIAGPLLIELGYEKNGDW</sequence>
<dbReference type="RefSeq" id="WP_091584125.1">
    <property type="nucleotide sequence ID" value="NZ_FNDU01000005.1"/>
</dbReference>
<dbReference type="STRING" id="930129.SAMN05216352_1058"/>
<feature type="domain" description="Sulfotransferase" evidence="3">
    <location>
        <begin position="11"/>
        <end position="247"/>
    </location>
</feature>
<reference evidence="4 5" key="1">
    <citation type="submission" date="2016-10" db="EMBL/GenBank/DDBJ databases">
        <authorList>
            <person name="de Groot N.N."/>
        </authorList>
    </citation>
    <scope>NUCLEOTIDE SEQUENCE [LARGE SCALE GENOMIC DNA]</scope>
    <source>
        <strain evidence="5">P4B,CCM 7963,CECT 7998,DSM 25260,IBRC-M 10614,KCTC 13821</strain>
    </source>
</reference>
<evidence type="ECO:0000256" key="2">
    <source>
        <dbReference type="ARBA" id="ARBA00022679"/>
    </source>
</evidence>
<dbReference type="Pfam" id="PF00685">
    <property type="entry name" value="Sulfotransfer_1"/>
    <property type="match status" value="1"/>
</dbReference>
<gene>
    <name evidence="4" type="ORF">SAMN05216352_1058</name>
</gene>
<dbReference type="PANTHER" id="PTHR11783">
    <property type="entry name" value="SULFOTRANSFERASE SULT"/>
    <property type="match status" value="1"/>
</dbReference>
<dbReference type="Proteomes" id="UP000199017">
    <property type="component" value="Unassembled WGS sequence"/>
</dbReference>
<comment type="similarity">
    <text evidence="1">Belongs to the sulfotransferase 1 family.</text>
</comment>
<accession>A0A1G8I239</accession>
<dbReference type="SUPFAM" id="SSF52540">
    <property type="entry name" value="P-loop containing nucleoside triphosphate hydrolases"/>
    <property type="match status" value="1"/>
</dbReference>
<evidence type="ECO:0000313" key="4">
    <source>
        <dbReference type="EMBL" id="SDI12927.1"/>
    </source>
</evidence>
<keyword evidence="5" id="KW-1185">Reference proteome</keyword>
<dbReference type="AlphaFoldDB" id="A0A1G8I239"/>
<name>A0A1G8I239_9BACI</name>
<dbReference type="OrthoDB" id="570215at2"/>
<organism evidence="4 5">
    <name type="scientific">Alteribacillus bidgolensis</name>
    <dbReference type="NCBI Taxonomy" id="930129"/>
    <lineage>
        <taxon>Bacteria</taxon>
        <taxon>Bacillati</taxon>
        <taxon>Bacillota</taxon>
        <taxon>Bacilli</taxon>
        <taxon>Bacillales</taxon>
        <taxon>Bacillaceae</taxon>
        <taxon>Alteribacillus</taxon>
    </lineage>
</organism>